<dbReference type="Proteomes" id="UP000191285">
    <property type="component" value="Unassembled WGS sequence"/>
</dbReference>
<protein>
    <submittedName>
        <fullName evidence="1">Uncharacterized protein</fullName>
    </submittedName>
</protein>
<reference evidence="2" key="1">
    <citation type="journal article" date="2017" name="Nat. Microbiol.">
        <title>Global analysis of biosynthetic gene clusters reveals vast potential of secondary metabolite production in Penicillium species.</title>
        <authorList>
            <person name="Nielsen J.C."/>
            <person name="Grijseels S."/>
            <person name="Prigent S."/>
            <person name="Ji B."/>
            <person name="Dainat J."/>
            <person name="Nielsen K.F."/>
            <person name="Frisvad J.C."/>
            <person name="Workman M."/>
            <person name="Nielsen J."/>
        </authorList>
    </citation>
    <scope>NUCLEOTIDE SEQUENCE [LARGE SCALE GENOMIC DNA]</scope>
    <source>
        <strain evidence="2">IBT 24891</strain>
    </source>
</reference>
<keyword evidence="2" id="KW-1185">Reference proteome</keyword>
<evidence type="ECO:0000313" key="1">
    <source>
        <dbReference type="EMBL" id="OQE21919.1"/>
    </source>
</evidence>
<proteinExistence type="predicted"/>
<comment type="caution">
    <text evidence="1">The sequence shown here is derived from an EMBL/GenBank/DDBJ whole genome shotgun (WGS) entry which is preliminary data.</text>
</comment>
<sequence length="228" mass="26075">MSNDKQIRYREFQKQGAIREEWIANPDSAVPCPASKSEFSFKNADDSYWEINNYEIGLPDAFEQSDMEALKIREQVYQRVNADMYSDEGEEAIAFSGRAGKKVLFIEDITKGSETGPWISEVCMAAYQMHFPLFTLRHIFIANLNEKETKEFATERLKLEMDPKAFKSGTPEFQQILGTRIGKAVAYIVLNSFDRGTRKISKISMWLTGGQSRSIQSRFDLELVSGNH</sequence>
<evidence type="ECO:0000313" key="2">
    <source>
        <dbReference type="Proteomes" id="UP000191285"/>
    </source>
</evidence>
<accession>A0A1V6T7Q4</accession>
<dbReference type="AlphaFoldDB" id="A0A1V6T7Q4"/>
<gene>
    <name evidence="1" type="ORF">PENSTE_c011G08621</name>
</gene>
<dbReference type="OrthoDB" id="4361935at2759"/>
<organism evidence="1 2">
    <name type="scientific">Penicillium steckii</name>
    <dbReference type="NCBI Taxonomy" id="303698"/>
    <lineage>
        <taxon>Eukaryota</taxon>
        <taxon>Fungi</taxon>
        <taxon>Dikarya</taxon>
        <taxon>Ascomycota</taxon>
        <taxon>Pezizomycotina</taxon>
        <taxon>Eurotiomycetes</taxon>
        <taxon>Eurotiomycetidae</taxon>
        <taxon>Eurotiales</taxon>
        <taxon>Aspergillaceae</taxon>
        <taxon>Penicillium</taxon>
    </lineage>
</organism>
<name>A0A1V6T7Q4_9EURO</name>
<dbReference type="EMBL" id="MLKD01000011">
    <property type="protein sequence ID" value="OQE21919.1"/>
    <property type="molecule type" value="Genomic_DNA"/>
</dbReference>